<keyword evidence="3" id="KW-1185">Reference proteome</keyword>
<evidence type="ECO:0000259" key="1">
    <source>
        <dbReference type="Pfam" id="PF01261"/>
    </source>
</evidence>
<feature type="domain" description="Xylose isomerase-like TIM barrel" evidence="1">
    <location>
        <begin position="97"/>
        <end position="232"/>
    </location>
</feature>
<name>A0A918PNM5_9BACT</name>
<sequence length="522" mass="57748">MDALTIDQSVELFSDLGLKGFTFAAKTEGQRNKYLEYQNSEAFKNGEMAIPVVYFPYNFSNASEDDLWKKTLALPELKALWVIILDTDATTAGTTDLLTKMSQEAQTLGKDIVIYPHDNTFIESVEDAIPYIKAIQAPNLYLSMHSCHELRAGNGDRMLEVAIKAKPYLKFVSIAGADITLNPNTDANWTDAIKPLDQGDYDISKFLIALNKIEYQGEIFLHTFGIREGAKDHIGRSVEAFEEEVKIINAPISSISEALDAPESAYYDEGSEAWYISNLGGGKVTLEKDQYGWITKLDKQGELVEARWVQGLDAPTGMSSWKGHLYVGDRGVLVDIDLKSGEVIQKIKLPGSEFINDVAISSEGQIYISDTFTNRIYKVSPAGEVEIWLESEKLEFPNGLLISEDELIVATWGPMTNLATFETSKKGSLLKINLKDKSIKPVGIGAPIANLDGVLLYDGHYYATDWTGGKLLKIDAKGNVEEIVTGFNQFADLGINPQSGEIMIPEMSKNRVIKVNIKAIKD</sequence>
<dbReference type="SUPFAM" id="SSF51658">
    <property type="entry name" value="Xylose isomerase-like"/>
    <property type="match status" value="1"/>
</dbReference>
<dbReference type="SUPFAM" id="SSF101898">
    <property type="entry name" value="NHL repeat"/>
    <property type="match status" value="1"/>
</dbReference>
<evidence type="ECO:0000313" key="2">
    <source>
        <dbReference type="EMBL" id="GGZ16691.1"/>
    </source>
</evidence>
<gene>
    <name evidence="2" type="ORF">GCM10007049_06330</name>
</gene>
<organism evidence="2 3">
    <name type="scientific">Echinicola pacifica</name>
    <dbReference type="NCBI Taxonomy" id="346377"/>
    <lineage>
        <taxon>Bacteria</taxon>
        <taxon>Pseudomonadati</taxon>
        <taxon>Bacteroidota</taxon>
        <taxon>Cytophagia</taxon>
        <taxon>Cytophagales</taxon>
        <taxon>Cyclobacteriaceae</taxon>
        <taxon>Echinicola</taxon>
    </lineage>
</organism>
<reference evidence="2" key="1">
    <citation type="journal article" date="2014" name="Int. J. Syst. Evol. Microbiol.">
        <title>Complete genome sequence of Corynebacterium casei LMG S-19264T (=DSM 44701T), isolated from a smear-ripened cheese.</title>
        <authorList>
            <consortium name="US DOE Joint Genome Institute (JGI-PGF)"/>
            <person name="Walter F."/>
            <person name="Albersmeier A."/>
            <person name="Kalinowski J."/>
            <person name="Ruckert C."/>
        </authorList>
    </citation>
    <scope>NUCLEOTIDE SEQUENCE</scope>
    <source>
        <strain evidence="2">KCTC 12368</strain>
    </source>
</reference>
<dbReference type="Pfam" id="PF01261">
    <property type="entry name" value="AP_endonuc_2"/>
    <property type="match status" value="1"/>
</dbReference>
<dbReference type="Proteomes" id="UP000619457">
    <property type="component" value="Unassembled WGS sequence"/>
</dbReference>
<evidence type="ECO:0000313" key="3">
    <source>
        <dbReference type="Proteomes" id="UP000619457"/>
    </source>
</evidence>
<reference evidence="2" key="2">
    <citation type="submission" date="2020-09" db="EMBL/GenBank/DDBJ databases">
        <authorList>
            <person name="Sun Q."/>
            <person name="Kim S."/>
        </authorList>
    </citation>
    <scope>NUCLEOTIDE SEQUENCE</scope>
    <source>
        <strain evidence="2">KCTC 12368</strain>
    </source>
</reference>
<comment type="caution">
    <text evidence="2">The sequence shown here is derived from an EMBL/GenBank/DDBJ whole genome shotgun (WGS) entry which is preliminary data.</text>
</comment>
<protein>
    <recommendedName>
        <fullName evidence="1">Xylose isomerase-like TIM barrel domain-containing protein</fullName>
    </recommendedName>
</protein>
<dbReference type="EMBL" id="BMWX01000001">
    <property type="protein sequence ID" value="GGZ16691.1"/>
    <property type="molecule type" value="Genomic_DNA"/>
</dbReference>
<dbReference type="Gene3D" id="2.120.10.30">
    <property type="entry name" value="TolB, C-terminal domain"/>
    <property type="match status" value="1"/>
</dbReference>
<dbReference type="InterPro" id="IPR013022">
    <property type="entry name" value="Xyl_isomerase-like_TIM-brl"/>
</dbReference>
<dbReference type="InterPro" id="IPR036237">
    <property type="entry name" value="Xyl_isomerase-like_sf"/>
</dbReference>
<proteinExistence type="predicted"/>
<dbReference type="Gene3D" id="3.20.20.150">
    <property type="entry name" value="Divalent-metal-dependent TIM barrel enzymes"/>
    <property type="match status" value="1"/>
</dbReference>
<dbReference type="InterPro" id="IPR011042">
    <property type="entry name" value="6-blade_b-propeller_TolB-like"/>
</dbReference>
<dbReference type="AlphaFoldDB" id="A0A918PNM5"/>
<accession>A0A918PNM5</accession>